<protein>
    <recommendedName>
        <fullName evidence="4">VUT family protein</fullName>
    </recommendedName>
</protein>
<feature type="transmembrane region" description="Helical" evidence="1">
    <location>
        <begin position="82"/>
        <end position="103"/>
    </location>
</feature>
<feature type="transmembrane region" description="Helical" evidence="1">
    <location>
        <begin position="21"/>
        <end position="40"/>
    </location>
</feature>
<dbReference type="PANTHER" id="PTHR34300">
    <property type="entry name" value="QUEUOSINE PRECURSOR TRANSPORTER-RELATED"/>
    <property type="match status" value="1"/>
</dbReference>
<proteinExistence type="predicted"/>
<dbReference type="EMBL" id="FOFU01000001">
    <property type="protein sequence ID" value="SEP76680.1"/>
    <property type="molecule type" value="Genomic_DNA"/>
</dbReference>
<accession>A0A1H9AIY0</accession>
<keyword evidence="3" id="KW-1185">Reference proteome</keyword>
<dbReference type="RefSeq" id="WP_074640323.1">
    <property type="nucleotide sequence ID" value="NZ_FOFU01000001.1"/>
</dbReference>
<evidence type="ECO:0008006" key="4">
    <source>
        <dbReference type="Google" id="ProtNLM"/>
    </source>
</evidence>
<feature type="transmembrane region" description="Helical" evidence="1">
    <location>
        <begin position="46"/>
        <end position="70"/>
    </location>
</feature>
<dbReference type="AlphaFoldDB" id="A0A1H9AIY0"/>
<dbReference type="PANTHER" id="PTHR34300:SF2">
    <property type="entry name" value="QUEUOSINE PRECURSOR TRANSPORTER-RELATED"/>
    <property type="match status" value="1"/>
</dbReference>
<dbReference type="InterPro" id="IPR003744">
    <property type="entry name" value="YhhQ"/>
</dbReference>
<keyword evidence="1" id="KW-0812">Transmembrane</keyword>
<dbReference type="OrthoDB" id="9805479at2"/>
<dbReference type="Proteomes" id="UP000182360">
    <property type="component" value="Unassembled WGS sequence"/>
</dbReference>
<feature type="transmembrane region" description="Helical" evidence="1">
    <location>
        <begin position="196"/>
        <end position="219"/>
    </location>
</feature>
<feature type="transmembrane region" description="Helical" evidence="1">
    <location>
        <begin position="133"/>
        <end position="154"/>
    </location>
</feature>
<feature type="transmembrane region" description="Helical" evidence="1">
    <location>
        <begin position="166"/>
        <end position="184"/>
    </location>
</feature>
<dbReference type="Pfam" id="PF02592">
    <property type="entry name" value="Vut_1"/>
    <property type="match status" value="1"/>
</dbReference>
<evidence type="ECO:0000313" key="2">
    <source>
        <dbReference type="EMBL" id="SEP76680.1"/>
    </source>
</evidence>
<name>A0A1H9AIY0_9SPIR</name>
<reference evidence="2 3" key="1">
    <citation type="submission" date="2016-10" db="EMBL/GenBank/DDBJ databases">
        <authorList>
            <person name="de Groot N.N."/>
        </authorList>
    </citation>
    <scope>NUCLEOTIDE SEQUENCE [LARGE SCALE GENOMIC DNA]</scope>
    <source>
        <strain evidence="2 3">B25</strain>
    </source>
</reference>
<keyword evidence="1" id="KW-0472">Membrane</keyword>
<sequence length="249" mass="27537">MNKISSWFKTELDDTKLLLRSIPSLTVCFFVLSVVCANLMANKELISYKFIVFDCGFVFSWVMFLCMDIICKRWGAKASIKVSLIALLINLAVCGVFALLALAPGKWGEFYSSEVNEISIAVNSALNNTFGGAWYVVLGSALAFTVSSIVNALLNSLIGKHVSEKGFGAFALRSYISTMLAQFVDNFLFATVVSKFFFGWTWIQVVICSIIGAVGELLCEIFFSGIGYRVVCKWERENVGSDYLNKQTA</sequence>
<evidence type="ECO:0000256" key="1">
    <source>
        <dbReference type="SAM" id="Phobius"/>
    </source>
</evidence>
<gene>
    <name evidence="2" type="ORF">SAMN04487977_101357</name>
</gene>
<evidence type="ECO:0000313" key="3">
    <source>
        <dbReference type="Proteomes" id="UP000182360"/>
    </source>
</evidence>
<keyword evidence="1" id="KW-1133">Transmembrane helix</keyword>
<organism evidence="2 3">
    <name type="scientific">Treponema bryantii</name>
    <dbReference type="NCBI Taxonomy" id="163"/>
    <lineage>
        <taxon>Bacteria</taxon>
        <taxon>Pseudomonadati</taxon>
        <taxon>Spirochaetota</taxon>
        <taxon>Spirochaetia</taxon>
        <taxon>Spirochaetales</taxon>
        <taxon>Treponemataceae</taxon>
        <taxon>Treponema</taxon>
    </lineage>
</organism>